<dbReference type="AlphaFoldDB" id="A0A1M6BQH6"/>
<evidence type="ECO:0008006" key="4">
    <source>
        <dbReference type="Google" id="ProtNLM"/>
    </source>
</evidence>
<name>A0A1M6BQH6_9ACTN</name>
<reference evidence="2 3" key="1">
    <citation type="submission" date="2016-11" db="EMBL/GenBank/DDBJ databases">
        <authorList>
            <person name="Jaros S."/>
            <person name="Januszkiewicz K."/>
            <person name="Wedrychowicz H."/>
        </authorList>
    </citation>
    <scope>NUCLEOTIDE SEQUENCE [LARGE SCALE GENOMIC DNA]</scope>
    <source>
        <strain evidence="2 3">DSM 12906</strain>
    </source>
</reference>
<accession>A0A1M6BQH6</accession>
<dbReference type="Proteomes" id="UP000184512">
    <property type="component" value="Unassembled WGS sequence"/>
</dbReference>
<evidence type="ECO:0000256" key="1">
    <source>
        <dbReference type="SAM" id="Phobius"/>
    </source>
</evidence>
<keyword evidence="1" id="KW-0812">Transmembrane</keyword>
<sequence length="101" mass="10890">MVAISFFIEDPTQAKGTLCAGLIAGITIAAIPIYDINSWPLGKRSLAHFLVMLVTVLPLVLWSGWFTVTTAVGVFSLVGVVGWTIGYLVNRAQEKKQARLG</sequence>
<feature type="transmembrane region" description="Helical" evidence="1">
    <location>
        <begin position="46"/>
        <end position="65"/>
    </location>
</feature>
<evidence type="ECO:0000313" key="3">
    <source>
        <dbReference type="Proteomes" id="UP000184512"/>
    </source>
</evidence>
<proteinExistence type="predicted"/>
<gene>
    <name evidence="2" type="ORF">SAMN02745244_00513</name>
</gene>
<keyword evidence="3" id="KW-1185">Reference proteome</keyword>
<keyword evidence="1" id="KW-0472">Membrane</keyword>
<dbReference type="STRING" id="1123357.SAMN02745244_00513"/>
<protein>
    <recommendedName>
        <fullName evidence="4">DUF3021 domain-containing protein</fullName>
    </recommendedName>
</protein>
<keyword evidence="1" id="KW-1133">Transmembrane helix</keyword>
<dbReference type="Pfam" id="PF11457">
    <property type="entry name" value="DUF3021"/>
    <property type="match status" value="1"/>
</dbReference>
<feature type="transmembrane region" description="Helical" evidence="1">
    <location>
        <begin position="14"/>
        <end position="34"/>
    </location>
</feature>
<feature type="transmembrane region" description="Helical" evidence="1">
    <location>
        <begin position="71"/>
        <end position="89"/>
    </location>
</feature>
<dbReference type="EMBL" id="FQZG01000007">
    <property type="protein sequence ID" value="SHI50969.1"/>
    <property type="molecule type" value="Genomic_DNA"/>
</dbReference>
<evidence type="ECO:0000313" key="2">
    <source>
        <dbReference type="EMBL" id="SHI50969.1"/>
    </source>
</evidence>
<dbReference type="InterPro" id="IPR021560">
    <property type="entry name" value="DUF3021"/>
</dbReference>
<organism evidence="2 3">
    <name type="scientific">Tessaracoccus bendigoensis DSM 12906</name>
    <dbReference type="NCBI Taxonomy" id="1123357"/>
    <lineage>
        <taxon>Bacteria</taxon>
        <taxon>Bacillati</taxon>
        <taxon>Actinomycetota</taxon>
        <taxon>Actinomycetes</taxon>
        <taxon>Propionibacteriales</taxon>
        <taxon>Propionibacteriaceae</taxon>
        <taxon>Tessaracoccus</taxon>
    </lineage>
</organism>